<dbReference type="OMA" id="FRIDAWG"/>
<dbReference type="RefSeq" id="XP_016492749.2">
    <property type="nucleotide sequence ID" value="XM_016637263.2"/>
</dbReference>
<dbReference type="AlphaFoldDB" id="A0A1S4BV51"/>
<dbReference type="KEGG" id="nta:107812214"/>
<dbReference type="OrthoDB" id="1703558at2759"/>
<gene>
    <name evidence="2" type="primary">LOC107812214</name>
</gene>
<reference evidence="1" key="1">
    <citation type="journal article" date="2014" name="Nat. Commun.">
        <title>The tobacco genome sequence and its comparison with those of tomato and potato.</title>
        <authorList>
            <person name="Sierro N."/>
            <person name="Battey J.N."/>
            <person name="Ouadi S."/>
            <person name="Bakaher N."/>
            <person name="Bovet L."/>
            <person name="Willig A."/>
            <person name="Goepfert S."/>
            <person name="Peitsch M.C."/>
            <person name="Ivanov N.V."/>
        </authorList>
    </citation>
    <scope>NUCLEOTIDE SEQUENCE [LARGE SCALE GENOMIC DNA]</scope>
</reference>
<name>A0A1S4BV51_TOBAC</name>
<evidence type="ECO:0000313" key="2">
    <source>
        <dbReference type="RefSeq" id="XP_016492749.2"/>
    </source>
</evidence>
<proteinExistence type="predicted"/>
<reference evidence="2" key="2">
    <citation type="submission" date="2025-08" db="UniProtKB">
        <authorList>
            <consortium name="RefSeq"/>
        </authorList>
    </citation>
    <scope>IDENTIFICATION</scope>
    <source>
        <tissue evidence="2">Leaf</tissue>
    </source>
</reference>
<dbReference type="PANTHER" id="PTHR48451:SF1">
    <property type="entry name" value="DUF4218 DOMAIN-CONTAINING PROTEIN"/>
    <property type="match status" value="1"/>
</dbReference>
<keyword evidence="1" id="KW-1185">Reference proteome</keyword>
<dbReference type="Pfam" id="PF13952">
    <property type="entry name" value="DUF4216"/>
    <property type="match status" value="1"/>
</dbReference>
<sequence length="182" mass="21328">MSFIDEFKDHVRRHWKGRKPTGTQIEKIVNNDFIDWFSRKIVNPDILNTVSDALKFLADSPSPHARRFTSFNINGFKFLTLQRENGLKTQNNEVFFTSSTSCIASDADRNLRQADLPYYEKLEDIIELNYYGRFRVTLFKCKWDDTTRDRGFRIDACGFSSVNFSLAIVKSMMHTLKLHKLK</sequence>
<accession>A0A1S4BV51</accession>
<dbReference type="GeneID" id="107812214"/>
<dbReference type="InterPro" id="IPR025312">
    <property type="entry name" value="DUF4216"/>
</dbReference>
<organism evidence="1 2">
    <name type="scientific">Nicotiana tabacum</name>
    <name type="common">Common tobacco</name>
    <dbReference type="NCBI Taxonomy" id="4097"/>
    <lineage>
        <taxon>Eukaryota</taxon>
        <taxon>Viridiplantae</taxon>
        <taxon>Streptophyta</taxon>
        <taxon>Embryophyta</taxon>
        <taxon>Tracheophyta</taxon>
        <taxon>Spermatophyta</taxon>
        <taxon>Magnoliopsida</taxon>
        <taxon>eudicotyledons</taxon>
        <taxon>Gunneridae</taxon>
        <taxon>Pentapetalae</taxon>
        <taxon>asterids</taxon>
        <taxon>lamiids</taxon>
        <taxon>Solanales</taxon>
        <taxon>Solanaceae</taxon>
        <taxon>Nicotianoideae</taxon>
        <taxon>Nicotianeae</taxon>
        <taxon>Nicotiana</taxon>
    </lineage>
</organism>
<protein>
    <submittedName>
        <fullName evidence="2">Uncharacterized protein LOC107812214 isoform X2</fullName>
    </submittedName>
</protein>
<dbReference type="Proteomes" id="UP000790787">
    <property type="component" value="Chromosome 9"/>
</dbReference>
<dbReference type="PaxDb" id="4097-A0A1S4BV51"/>
<evidence type="ECO:0000313" key="1">
    <source>
        <dbReference type="Proteomes" id="UP000790787"/>
    </source>
</evidence>
<dbReference type="PANTHER" id="PTHR48451">
    <property type="entry name" value="DUF4218 DOMAIN-CONTAINING PROTEIN"/>
    <property type="match status" value="1"/>
</dbReference>
<dbReference type="RefSeq" id="XP_016492749.1">
    <property type="nucleotide sequence ID" value="XM_016637263.1"/>
</dbReference>